<sequence length="162" mass="17564">MTWHPLRSADDDFFRTAPARTSKVLETDVSAETLWAALSADDAVVSWGPGVTKTRWVGPRPYGVGTVREVTVGGVATVREKFYRWDENERMTFAVVESSRPGIRRFAEDYVVEPTPTGSRLTWTVAVEVAKGAGPTAPLVRGLLSLAVGSMVGGLGKKLERG</sequence>
<organism evidence="1 2">
    <name type="scientific">Nocardioides albertanoniae</name>
    <dbReference type="NCBI Taxonomy" id="1175486"/>
    <lineage>
        <taxon>Bacteria</taxon>
        <taxon>Bacillati</taxon>
        <taxon>Actinomycetota</taxon>
        <taxon>Actinomycetes</taxon>
        <taxon>Propionibacteriales</taxon>
        <taxon>Nocardioidaceae</taxon>
        <taxon>Nocardioides</taxon>
    </lineage>
</organism>
<dbReference type="InterPro" id="IPR019587">
    <property type="entry name" value="Polyketide_cyclase/dehydratase"/>
</dbReference>
<dbReference type="SUPFAM" id="SSF55961">
    <property type="entry name" value="Bet v1-like"/>
    <property type="match status" value="1"/>
</dbReference>
<accession>A0A543ABH4</accession>
<dbReference type="CDD" id="cd07821">
    <property type="entry name" value="PYR_PYL_RCAR_like"/>
    <property type="match status" value="1"/>
</dbReference>
<dbReference type="EMBL" id="VFOV01000001">
    <property type="protein sequence ID" value="TQL69870.1"/>
    <property type="molecule type" value="Genomic_DNA"/>
</dbReference>
<name>A0A543ABH4_9ACTN</name>
<dbReference type="InterPro" id="IPR023393">
    <property type="entry name" value="START-like_dom_sf"/>
</dbReference>
<dbReference type="Gene3D" id="3.30.530.20">
    <property type="match status" value="1"/>
</dbReference>
<protein>
    <submittedName>
        <fullName evidence="1">Polyketide cyclase/dehydrase/lipid transport protein</fullName>
    </submittedName>
</protein>
<dbReference type="Pfam" id="PF10604">
    <property type="entry name" value="Polyketide_cyc2"/>
    <property type="match status" value="1"/>
</dbReference>
<evidence type="ECO:0000313" key="1">
    <source>
        <dbReference type="EMBL" id="TQL69870.1"/>
    </source>
</evidence>
<dbReference type="Proteomes" id="UP000320209">
    <property type="component" value="Unassembled WGS sequence"/>
</dbReference>
<comment type="caution">
    <text evidence="1">The sequence shown here is derived from an EMBL/GenBank/DDBJ whole genome shotgun (WGS) entry which is preliminary data.</text>
</comment>
<dbReference type="RefSeq" id="WP_170225230.1">
    <property type="nucleotide sequence ID" value="NZ_VFOV01000001.1"/>
</dbReference>
<evidence type="ECO:0000313" key="2">
    <source>
        <dbReference type="Proteomes" id="UP000320209"/>
    </source>
</evidence>
<reference evidence="1 2" key="1">
    <citation type="submission" date="2019-06" db="EMBL/GenBank/DDBJ databases">
        <title>Sequencing the genomes of 1000 actinobacteria strains.</title>
        <authorList>
            <person name="Klenk H.-P."/>
        </authorList>
    </citation>
    <scope>NUCLEOTIDE SEQUENCE [LARGE SCALE GENOMIC DNA]</scope>
    <source>
        <strain evidence="1 2">DSM 25218</strain>
    </source>
</reference>
<keyword evidence="2" id="KW-1185">Reference proteome</keyword>
<proteinExistence type="predicted"/>
<dbReference type="AlphaFoldDB" id="A0A543ABH4"/>
<gene>
    <name evidence="1" type="ORF">FB381_3790</name>
</gene>